<keyword evidence="5" id="KW-1185">Reference proteome</keyword>
<dbReference type="NCBIfam" id="TIGR02607">
    <property type="entry name" value="antidote_HigA"/>
    <property type="match status" value="1"/>
</dbReference>
<dbReference type="OrthoDB" id="9793869at2"/>
<name>A0A1M5L6D9_9ALTE</name>
<feature type="region of interest" description="Disordered" evidence="2">
    <location>
        <begin position="1"/>
        <end position="22"/>
    </location>
</feature>
<proteinExistence type="predicted"/>
<dbReference type="AlphaFoldDB" id="A0A1M5L6D9"/>
<dbReference type="PROSITE" id="PS50943">
    <property type="entry name" value="HTH_CROC1"/>
    <property type="match status" value="1"/>
</dbReference>
<evidence type="ECO:0000313" key="5">
    <source>
        <dbReference type="Proteomes" id="UP000184520"/>
    </source>
</evidence>
<feature type="compositionally biased region" description="Basic and acidic residues" evidence="2">
    <location>
        <begin position="12"/>
        <end position="22"/>
    </location>
</feature>
<dbReference type="PANTHER" id="PTHR36924">
    <property type="entry name" value="ANTITOXIN HIGA-1"/>
    <property type="match status" value="1"/>
</dbReference>
<dbReference type="Pfam" id="PF01381">
    <property type="entry name" value="HTH_3"/>
    <property type="match status" value="1"/>
</dbReference>
<dbReference type="InterPro" id="IPR013430">
    <property type="entry name" value="Toxin_antidote_HigA"/>
</dbReference>
<dbReference type="InterPro" id="IPR001387">
    <property type="entry name" value="Cro/C1-type_HTH"/>
</dbReference>
<dbReference type="Proteomes" id="UP000184520">
    <property type="component" value="Unassembled WGS sequence"/>
</dbReference>
<dbReference type="InterPro" id="IPR010982">
    <property type="entry name" value="Lambda_DNA-bd_dom_sf"/>
</dbReference>
<evidence type="ECO:0000256" key="2">
    <source>
        <dbReference type="SAM" id="MobiDB-lite"/>
    </source>
</evidence>
<reference evidence="5" key="1">
    <citation type="submission" date="2016-11" db="EMBL/GenBank/DDBJ databases">
        <authorList>
            <person name="Varghese N."/>
            <person name="Submissions S."/>
        </authorList>
    </citation>
    <scope>NUCLEOTIDE SEQUENCE [LARGE SCALE GENOMIC DNA]</scope>
    <source>
        <strain evidence="5">CGMCC 1.8995</strain>
    </source>
</reference>
<gene>
    <name evidence="4" type="ORF">SAMN05216361_2542</name>
</gene>
<feature type="domain" description="HTH cro/C1-type" evidence="3">
    <location>
        <begin position="37"/>
        <end position="82"/>
    </location>
</feature>
<dbReference type="PANTHER" id="PTHR36924:SF1">
    <property type="entry name" value="ANTITOXIN HIGA-1"/>
    <property type="match status" value="1"/>
</dbReference>
<organism evidence="4 5">
    <name type="scientific">Marisediminitalea aggregata</name>
    <dbReference type="NCBI Taxonomy" id="634436"/>
    <lineage>
        <taxon>Bacteria</taxon>
        <taxon>Pseudomonadati</taxon>
        <taxon>Pseudomonadota</taxon>
        <taxon>Gammaproteobacteria</taxon>
        <taxon>Alteromonadales</taxon>
        <taxon>Alteromonadaceae</taxon>
        <taxon>Marisediminitalea</taxon>
    </lineage>
</organism>
<accession>A0A1M5L6D9</accession>
<dbReference type="RefSeq" id="WP_084526498.1">
    <property type="nucleotide sequence ID" value="NZ_FQWD01000004.1"/>
</dbReference>
<dbReference type="SMART" id="SM00530">
    <property type="entry name" value="HTH_XRE"/>
    <property type="match status" value="1"/>
</dbReference>
<dbReference type="SUPFAM" id="SSF47413">
    <property type="entry name" value="lambda repressor-like DNA-binding domains"/>
    <property type="match status" value="1"/>
</dbReference>
<dbReference type="GO" id="GO:0003677">
    <property type="term" value="F:DNA binding"/>
    <property type="evidence" value="ECO:0007669"/>
    <property type="project" value="UniProtKB-KW"/>
</dbReference>
<dbReference type="Gene3D" id="1.10.260.40">
    <property type="entry name" value="lambda repressor-like DNA-binding domains"/>
    <property type="match status" value="1"/>
</dbReference>
<evidence type="ECO:0000256" key="1">
    <source>
        <dbReference type="ARBA" id="ARBA00023125"/>
    </source>
</evidence>
<protein>
    <submittedName>
        <fullName evidence="4">Addiction module antidote protein, HigA family</fullName>
    </submittedName>
</protein>
<dbReference type="EMBL" id="FQWD01000004">
    <property type="protein sequence ID" value="SHG60551.1"/>
    <property type="molecule type" value="Genomic_DNA"/>
</dbReference>
<dbReference type="CDD" id="cd00093">
    <property type="entry name" value="HTH_XRE"/>
    <property type="match status" value="1"/>
</dbReference>
<evidence type="ECO:0000313" key="4">
    <source>
        <dbReference type="EMBL" id="SHG60551.1"/>
    </source>
</evidence>
<sequence>MIPEFAGTAESVSRDEGLYRPHPGDVFKRRCLSKSRLKQPEIAALMGISPKHLSRFINGHVSVQIELARKLESVTNISAAAWLNYQNAYDLYKTSSSKPAKQLIYG</sequence>
<dbReference type="STRING" id="634436.SAMN05216361_2542"/>
<keyword evidence="1" id="KW-0238">DNA-binding</keyword>
<evidence type="ECO:0000259" key="3">
    <source>
        <dbReference type="PROSITE" id="PS50943"/>
    </source>
</evidence>